<evidence type="ECO:0000313" key="3">
    <source>
        <dbReference type="Proteomes" id="UP000680865"/>
    </source>
</evidence>
<proteinExistence type="predicted"/>
<dbReference type="Proteomes" id="UP000680865">
    <property type="component" value="Unassembled WGS sequence"/>
</dbReference>
<sequence length="129" mass="13959">MQEFVDRWAAFWSSPDPARVDELGAPGIVLRYPGLPEPLRGIEAWRERVAAIVGRFPDVRLAVTAYAMVDDLCFVSWRGTATVAGQSIAWEGIDRMRLYGGLVVESLVAFDTAGLRPAAPDGVSPAGRG</sequence>
<comment type="caution">
    <text evidence="2">The sequence shown here is derived from an EMBL/GenBank/DDBJ whole genome shotgun (WGS) entry which is preliminary data.</text>
</comment>
<dbReference type="Gene3D" id="3.10.450.50">
    <property type="match status" value="1"/>
</dbReference>
<dbReference type="AlphaFoldDB" id="A0A919T429"/>
<dbReference type="InterPro" id="IPR032710">
    <property type="entry name" value="NTF2-like_dom_sf"/>
</dbReference>
<evidence type="ECO:0000313" key="2">
    <source>
        <dbReference type="EMBL" id="GIM83963.1"/>
    </source>
</evidence>
<evidence type="ECO:0000259" key="1">
    <source>
        <dbReference type="Pfam" id="PF12680"/>
    </source>
</evidence>
<organism evidence="2 3">
    <name type="scientific">Winogradskya consettensis</name>
    <dbReference type="NCBI Taxonomy" id="113560"/>
    <lineage>
        <taxon>Bacteria</taxon>
        <taxon>Bacillati</taxon>
        <taxon>Actinomycetota</taxon>
        <taxon>Actinomycetes</taxon>
        <taxon>Micromonosporales</taxon>
        <taxon>Micromonosporaceae</taxon>
        <taxon>Winogradskya</taxon>
    </lineage>
</organism>
<gene>
    <name evidence="2" type="ORF">Aco04nite_89120</name>
</gene>
<dbReference type="EMBL" id="BOQP01000058">
    <property type="protein sequence ID" value="GIM83963.1"/>
    <property type="molecule type" value="Genomic_DNA"/>
</dbReference>
<dbReference type="RefSeq" id="WP_213003219.1">
    <property type="nucleotide sequence ID" value="NZ_BAAATW010000004.1"/>
</dbReference>
<reference evidence="2" key="1">
    <citation type="submission" date="2021-03" db="EMBL/GenBank/DDBJ databases">
        <title>Whole genome shotgun sequence of Actinoplanes consettensis NBRC 14913.</title>
        <authorList>
            <person name="Komaki H."/>
            <person name="Tamura T."/>
        </authorList>
    </citation>
    <scope>NUCLEOTIDE SEQUENCE</scope>
    <source>
        <strain evidence="2">NBRC 14913</strain>
    </source>
</reference>
<dbReference type="InterPro" id="IPR037401">
    <property type="entry name" value="SnoaL-like"/>
</dbReference>
<protein>
    <recommendedName>
        <fullName evidence="1">SnoaL-like domain-containing protein</fullName>
    </recommendedName>
</protein>
<name>A0A919T429_9ACTN</name>
<keyword evidence="3" id="KW-1185">Reference proteome</keyword>
<accession>A0A919T429</accession>
<dbReference type="Pfam" id="PF12680">
    <property type="entry name" value="SnoaL_2"/>
    <property type="match status" value="1"/>
</dbReference>
<dbReference type="SUPFAM" id="SSF54427">
    <property type="entry name" value="NTF2-like"/>
    <property type="match status" value="1"/>
</dbReference>
<feature type="domain" description="SnoaL-like" evidence="1">
    <location>
        <begin position="5"/>
        <end position="105"/>
    </location>
</feature>